<evidence type="ECO:0000256" key="1">
    <source>
        <dbReference type="ARBA" id="ARBA00004651"/>
    </source>
</evidence>
<evidence type="ECO:0000256" key="2">
    <source>
        <dbReference type="ARBA" id="ARBA00022475"/>
    </source>
</evidence>
<reference evidence="8 9" key="1">
    <citation type="submission" date="2017-08" db="EMBL/GenBank/DDBJ databases">
        <title>Infants hospitalized years apart are colonized by the same room-sourced microbial strains.</title>
        <authorList>
            <person name="Brooks B."/>
            <person name="Olm M.R."/>
            <person name="Firek B.A."/>
            <person name="Baker R."/>
            <person name="Thomas B.C."/>
            <person name="Morowitz M.J."/>
            <person name="Banfield J.F."/>
        </authorList>
    </citation>
    <scope>NUCLEOTIDE SEQUENCE [LARGE SCALE GENOMIC DNA]</scope>
    <source>
        <strain evidence="8">S2_003_000_R1_3</strain>
    </source>
</reference>
<evidence type="ECO:0000256" key="4">
    <source>
        <dbReference type="ARBA" id="ARBA00022989"/>
    </source>
</evidence>
<dbReference type="RefSeq" id="WP_303735231.1">
    <property type="nucleotide sequence ID" value="NZ_CAKZHK010000010.1"/>
</dbReference>
<comment type="caution">
    <text evidence="8">The sequence shown here is derived from an EMBL/GenBank/DDBJ whole genome shotgun (WGS) entry which is preliminary data.</text>
</comment>
<dbReference type="PANTHER" id="PTHR35007:SF3">
    <property type="entry name" value="POSSIBLE CONSERVED ALANINE RICH MEMBRANE PROTEIN"/>
    <property type="match status" value="1"/>
</dbReference>
<proteinExistence type="predicted"/>
<dbReference type="Pfam" id="PF00482">
    <property type="entry name" value="T2SSF"/>
    <property type="match status" value="1"/>
</dbReference>
<dbReference type="AlphaFoldDB" id="A0A2W5SN92"/>
<dbReference type="InterPro" id="IPR018076">
    <property type="entry name" value="T2SS_GspF_dom"/>
</dbReference>
<evidence type="ECO:0000259" key="7">
    <source>
        <dbReference type="Pfam" id="PF00482"/>
    </source>
</evidence>
<organism evidence="8 9">
    <name type="scientific">Corynebacterium kroppenstedtii</name>
    <dbReference type="NCBI Taxonomy" id="161879"/>
    <lineage>
        <taxon>Bacteria</taxon>
        <taxon>Bacillati</taxon>
        <taxon>Actinomycetota</taxon>
        <taxon>Actinomycetes</taxon>
        <taxon>Mycobacteriales</taxon>
        <taxon>Corynebacteriaceae</taxon>
        <taxon>Corynebacterium</taxon>
    </lineage>
</organism>
<dbReference type="Proteomes" id="UP000249432">
    <property type="component" value="Unassembled WGS sequence"/>
</dbReference>
<accession>A0A2W5SN92</accession>
<gene>
    <name evidence="8" type="ORF">DI525_08165</name>
</gene>
<keyword evidence="2" id="KW-1003">Cell membrane</keyword>
<dbReference type="PANTHER" id="PTHR35007">
    <property type="entry name" value="INTEGRAL MEMBRANE PROTEIN-RELATED"/>
    <property type="match status" value="1"/>
</dbReference>
<evidence type="ECO:0000256" key="3">
    <source>
        <dbReference type="ARBA" id="ARBA00022692"/>
    </source>
</evidence>
<feature type="transmembrane region" description="Helical" evidence="6">
    <location>
        <begin position="139"/>
        <end position="166"/>
    </location>
</feature>
<keyword evidence="4 6" id="KW-1133">Transmembrane helix</keyword>
<dbReference type="GO" id="GO:0005886">
    <property type="term" value="C:plasma membrane"/>
    <property type="evidence" value="ECO:0007669"/>
    <property type="project" value="UniProtKB-SubCell"/>
</dbReference>
<dbReference type="EMBL" id="QFRA01000023">
    <property type="protein sequence ID" value="PZR04040.1"/>
    <property type="molecule type" value="Genomic_DNA"/>
</dbReference>
<keyword evidence="5 6" id="KW-0472">Membrane</keyword>
<feature type="domain" description="Type II secretion system protein GspF" evidence="7">
    <location>
        <begin position="38"/>
        <end position="158"/>
    </location>
</feature>
<protein>
    <recommendedName>
        <fullName evidence="7">Type II secretion system protein GspF domain-containing protein</fullName>
    </recommendedName>
</protein>
<name>A0A2W5SN92_9CORY</name>
<evidence type="ECO:0000256" key="6">
    <source>
        <dbReference type="SAM" id="Phobius"/>
    </source>
</evidence>
<sequence>MVARANGEGGGGVTAAKKNVGSVGRAGAMLNAAADLDLVKACLSCGLPVGAAVGAVADSGGSQFVDVWKGTANRLAMGVDSDIAWALCAENEVLGDFARRARRSARSGARLAADIGALSMHMRHRATDQSVAEAEKASVYVALPLSFCFLPAFIAVGLVPIAIGLLSGLS</sequence>
<comment type="subcellular location">
    <subcellularLocation>
        <location evidence="1">Cell membrane</location>
        <topology evidence="1">Multi-pass membrane protein</topology>
    </subcellularLocation>
</comment>
<keyword evidence="3 6" id="KW-0812">Transmembrane</keyword>
<evidence type="ECO:0000256" key="5">
    <source>
        <dbReference type="ARBA" id="ARBA00023136"/>
    </source>
</evidence>
<evidence type="ECO:0000313" key="9">
    <source>
        <dbReference type="Proteomes" id="UP000249432"/>
    </source>
</evidence>
<evidence type="ECO:0000313" key="8">
    <source>
        <dbReference type="EMBL" id="PZR04040.1"/>
    </source>
</evidence>